<gene>
    <name evidence="3" type="ORF">EXY23_13460</name>
</gene>
<dbReference type="Proteomes" id="UP000295023">
    <property type="component" value="Unassembled WGS sequence"/>
</dbReference>
<evidence type="ECO:0000256" key="2">
    <source>
        <dbReference type="SAM" id="SignalP"/>
    </source>
</evidence>
<feature type="signal peptide" evidence="2">
    <location>
        <begin position="1"/>
        <end position="23"/>
    </location>
</feature>
<dbReference type="Gene3D" id="1.20.58.430">
    <property type="entry name" value="Type IV secretion system, VirB5-domain"/>
    <property type="match status" value="1"/>
</dbReference>
<dbReference type="InterPro" id="IPR023220">
    <property type="entry name" value="T4SS_VirB5-domain"/>
</dbReference>
<dbReference type="OrthoDB" id="7840723at2"/>
<dbReference type="SUPFAM" id="SSF101082">
    <property type="entry name" value="Typo IV secretion system protein TraC"/>
    <property type="match status" value="1"/>
</dbReference>
<dbReference type="EMBL" id="SKBM01000011">
    <property type="protein sequence ID" value="TCZ61131.1"/>
    <property type="molecule type" value="Genomic_DNA"/>
</dbReference>
<feature type="chain" id="PRO_5020478651" description="P-type DNA transfer protein VirB5" evidence="2">
    <location>
        <begin position="24"/>
        <end position="235"/>
    </location>
</feature>
<dbReference type="InterPro" id="IPR014158">
    <property type="entry name" value="T4SS_VirB5"/>
</dbReference>
<proteinExistence type="predicted"/>
<reference evidence="3 4" key="1">
    <citation type="submission" date="2019-03" db="EMBL/GenBank/DDBJ databases">
        <title>Paracraurococcus aquatilis NE82 genome sequence.</title>
        <authorList>
            <person name="Zhao Y."/>
            <person name="Du Z."/>
        </authorList>
    </citation>
    <scope>NUCLEOTIDE SEQUENCE [LARGE SCALE GENOMIC DNA]</scope>
    <source>
        <strain evidence="3 4">NE82</strain>
    </source>
</reference>
<name>A0A4R4DIW7_9PROT</name>
<evidence type="ECO:0008006" key="5">
    <source>
        <dbReference type="Google" id="ProtNLM"/>
    </source>
</evidence>
<accession>A0A4R4DIW7</accession>
<dbReference type="Pfam" id="PF07996">
    <property type="entry name" value="T4SS"/>
    <property type="match status" value="1"/>
</dbReference>
<keyword evidence="2" id="KW-0732">Signal</keyword>
<protein>
    <recommendedName>
        <fullName evidence="5">P-type DNA transfer protein VirB5</fullName>
    </recommendedName>
</protein>
<sequence>MRPLLLAGAAALALAPVPSPAQYALEATQRLSWVQQATDMVRQIQQMQAQLRQLEATYNAIAHATDLGGIAGALGGVSRTYFPEASQALGMVSRLSAGGLPALWGEAGRFAAANRRYRSPNDDDWQREMDRREAVTANAQAVAAAGMTDTGDRIAQLELLRGRLEAAQDGTEVAAVNGLIAVERQNLAAHSTNLQNIALMLAAEDRVERQRVEQGQRLSAEALLERTTPIADTLE</sequence>
<dbReference type="RefSeq" id="WP_132289851.1">
    <property type="nucleotide sequence ID" value="NZ_SKBM01000011.1"/>
</dbReference>
<comment type="caution">
    <text evidence="3">The sequence shown here is derived from an EMBL/GenBank/DDBJ whole genome shotgun (WGS) entry which is preliminary data.</text>
</comment>
<organism evidence="3 4">
    <name type="scientific">Roseicella aquatilis</name>
    <dbReference type="NCBI Taxonomy" id="2527868"/>
    <lineage>
        <taxon>Bacteria</taxon>
        <taxon>Pseudomonadati</taxon>
        <taxon>Pseudomonadota</taxon>
        <taxon>Alphaproteobacteria</taxon>
        <taxon>Acetobacterales</taxon>
        <taxon>Roseomonadaceae</taxon>
        <taxon>Roseicella</taxon>
    </lineage>
</organism>
<evidence type="ECO:0000256" key="1">
    <source>
        <dbReference type="SAM" id="Coils"/>
    </source>
</evidence>
<keyword evidence="4" id="KW-1185">Reference proteome</keyword>
<keyword evidence="1" id="KW-0175">Coiled coil</keyword>
<evidence type="ECO:0000313" key="4">
    <source>
        <dbReference type="Proteomes" id="UP000295023"/>
    </source>
</evidence>
<dbReference type="AlphaFoldDB" id="A0A4R4DIW7"/>
<feature type="coiled-coil region" evidence="1">
    <location>
        <begin position="37"/>
        <end position="64"/>
    </location>
</feature>
<evidence type="ECO:0000313" key="3">
    <source>
        <dbReference type="EMBL" id="TCZ61131.1"/>
    </source>
</evidence>